<comment type="caution">
    <text evidence="2">The sequence shown here is derived from an EMBL/GenBank/DDBJ whole genome shotgun (WGS) entry which is preliminary data.</text>
</comment>
<reference evidence="3 5" key="1">
    <citation type="submission" date="2020-06" db="EMBL/GenBank/DDBJ databases">
        <title>Description of novel acetic acid bacteria.</title>
        <authorList>
            <person name="Sombolestani A."/>
        </authorList>
    </citation>
    <scope>NUCLEOTIDE SEQUENCE [LARGE SCALE GENOMIC DNA]</scope>
    <source>
        <strain evidence="3 5">LMG 26838</strain>
    </source>
</reference>
<name>A0A839UW49_9PROT</name>
<keyword evidence="1" id="KW-0472">Membrane</keyword>
<dbReference type="EMBL" id="JABXXQ010000460">
    <property type="protein sequence ID" value="NVN31693.1"/>
    <property type="molecule type" value="Genomic_DNA"/>
</dbReference>
<evidence type="ECO:0000313" key="4">
    <source>
        <dbReference type="Proteomes" id="UP000557688"/>
    </source>
</evidence>
<dbReference type="AlphaFoldDB" id="A0A839UW49"/>
<evidence type="ECO:0000313" key="2">
    <source>
        <dbReference type="EMBL" id="MBB3174016.1"/>
    </source>
</evidence>
<evidence type="ECO:0000256" key="1">
    <source>
        <dbReference type="SAM" id="Phobius"/>
    </source>
</evidence>
<keyword evidence="1" id="KW-0812">Transmembrane</keyword>
<keyword evidence="1" id="KW-1133">Transmembrane helix</keyword>
<dbReference type="RefSeq" id="WP_176626170.1">
    <property type="nucleotide sequence ID" value="NZ_JABXXQ010000460.1"/>
</dbReference>
<organism evidence="2 4">
    <name type="scientific">Endobacter medicaginis</name>
    <dbReference type="NCBI Taxonomy" id="1181271"/>
    <lineage>
        <taxon>Bacteria</taxon>
        <taxon>Pseudomonadati</taxon>
        <taxon>Pseudomonadota</taxon>
        <taxon>Alphaproteobacteria</taxon>
        <taxon>Acetobacterales</taxon>
        <taxon>Acetobacteraceae</taxon>
        <taxon>Endobacter</taxon>
    </lineage>
</organism>
<keyword evidence="4" id="KW-1185">Reference proteome</keyword>
<reference evidence="2 4" key="2">
    <citation type="submission" date="2020-08" db="EMBL/GenBank/DDBJ databases">
        <title>Genomic Encyclopedia of Type Strains, Phase III (KMG-III): the genomes of soil and plant-associated and newly described type strains.</title>
        <authorList>
            <person name="Whitman W."/>
        </authorList>
    </citation>
    <scope>NUCLEOTIDE SEQUENCE [LARGE SCALE GENOMIC DNA]</scope>
    <source>
        <strain evidence="2 4">CECT 8088</strain>
    </source>
</reference>
<gene>
    <name evidence="2" type="ORF">FHR90_001848</name>
    <name evidence="3" type="ORF">HUK83_15300</name>
</gene>
<dbReference type="Proteomes" id="UP000565205">
    <property type="component" value="Unassembled WGS sequence"/>
</dbReference>
<evidence type="ECO:0008006" key="6">
    <source>
        <dbReference type="Google" id="ProtNLM"/>
    </source>
</evidence>
<dbReference type="Proteomes" id="UP000557688">
    <property type="component" value="Unassembled WGS sequence"/>
</dbReference>
<evidence type="ECO:0000313" key="5">
    <source>
        <dbReference type="Proteomes" id="UP000565205"/>
    </source>
</evidence>
<feature type="transmembrane region" description="Helical" evidence="1">
    <location>
        <begin position="90"/>
        <end position="109"/>
    </location>
</feature>
<protein>
    <recommendedName>
        <fullName evidence="6">Helix-turn-helix domain-containing protein</fullName>
    </recommendedName>
</protein>
<proteinExistence type="predicted"/>
<evidence type="ECO:0000313" key="3">
    <source>
        <dbReference type="EMBL" id="NVN31693.1"/>
    </source>
</evidence>
<sequence>MSDEHGFSDEGRFVTRIEAARIHLRCDVTTIDRRVADGSLRKYKFGRRTLFRLRDVLDLVVAEPALPIRTDRHARLRKASRGSADVLTGWPAVFMLGIPLLMVMAALALQHR</sequence>
<dbReference type="EMBL" id="JACHXV010000005">
    <property type="protein sequence ID" value="MBB3174016.1"/>
    <property type="molecule type" value="Genomic_DNA"/>
</dbReference>
<accession>A0A839UW49</accession>